<proteinExistence type="predicted"/>
<evidence type="ECO:0000313" key="2">
    <source>
        <dbReference type="Proteomes" id="UP000735302"/>
    </source>
</evidence>
<dbReference type="Proteomes" id="UP000735302">
    <property type="component" value="Unassembled WGS sequence"/>
</dbReference>
<sequence length="96" mass="10785">MGSAAAPNHARQFCHRFEFEPATKALSRRGPKSLRSSCGGRAICAKAINRVIEVKYLDMRHESIKKRRIYTTKPGNGQYEGNARVTLILRKPIMLG</sequence>
<organism evidence="1 2">
    <name type="scientific">Plakobranchus ocellatus</name>
    <dbReference type="NCBI Taxonomy" id="259542"/>
    <lineage>
        <taxon>Eukaryota</taxon>
        <taxon>Metazoa</taxon>
        <taxon>Spiralia</taxon>
        <taxon>Lophotrochozoa</taxon>
        <taxon>Mollusca</taxon>
        <taxon>Gastropoda</taxon>
        <taxon>Heterobranchia</taxon>
        <taxon>Euthyneura</taxon>
        <taxon>Panpulmonata</taxon>
        <taxon>Sacoglossa</taxon>
        <taxon>Placobranchoidea</taxon>
        <taxon>Plakobranchidae</taxon>
        <taxon>Plakobranchus</taxon>
    </lineage>
</organism>
<keyword evidence="2" id="KW-1185">Reference proteome</keyword>
<dbReference type="EMBL" id="BLXT01003952">
    <property type="protein sequence ID" value="GFO08288.1"/>
    <property type="molecule type" value="Genomic_DNA"/>
</dbReference>
<reference evidence="1 2" key="1">
    <citation type="journal article" date="2021" name="Elife">
        <title>Chloroplast acquisition without the gene transfer in kleptoplastic sea slugs, Plakobranchus ocellatus.</title>
        <authorList>
            <person name="Maeda T."/>
            <person name="Takahashi S."/>
            <person name="Yoshida T."/>
            <person name="Shimamura S."/>
            <person name="Takaki Y."/>
            <person name="Nagai Y."/>
            <person name="Toyoda A."/>
            <person name="Suzuki Y."/>
            <person name="Arimoto A."/>
            <person name="Ishii H."/>
            <person name="Satoh N."/>
            <person name="Nishiyama T."/>
            <person name="Hasebe M."/>
            <person name="Maruyama T."/>
            <person name="Minagawa J."/>
            <person name="Obokata J."/>
            <person name="Shigenobu S."/>
        </authorList>
    </citation>
    <scope>NUCLEOTIDE SEQUENCE [LARGE SCALE GENOMIC DNA]</scope>
</reference>
<dbReference type="AlphaFoldDB" id="A0AAV4ALV1"/>
<evidence type="ECO:0000313" key="1">
    <source>
        <dbReference type="EMBL" id="GFO08288.1"/>
    </source>
</evidence>
<accession>A0AAV4ALV1</accession>
<comment type="caution">
    <text evidence="1">The sequence shown here is derived from an EMBL/GenBank/DDBJ whole genome shotgun (WGS) entry which is preliminary data.</text>
</comment>
<name>A0AAV4ALV1_9GAST</name>
<gene>
    <name evidence="1" type="ORF">PoB_003479300</name>
</gene>
<protein>
    <submittedName>
        <fullName evidence="1">Uncharacterized protein</fullName>
    </submittedName>
</protein>